<comment type="caution">
    <text evidence="3">The sequence shown here is derived from an EMBL/GenBank/DDBJ whole genome shotgun (WGS) entry which is preliminary data.</text>
</comment>
<dbReference type="OrthoDB" id="3200419at2759"/>
<keyword evidence="4" id="KW-1185">Reference proteome</keyword>
<evidence type="ECO:0000256" key="2">
    <source>
        <dbReference type="SAM" id="Phobius"/>
    </source>
</evidence>
<dbReference type="EMBL" id="JAACJJ010000028">
    <property type="protein sequence ID" value="KAF5320835.1"/>
    <property type="molecule type" value="Genomic_DNA"/>
</dbReference>
<reference evidence="3 4" key="1">
    <citation type="journal article" date="2020" name="ISME J.">
        <title>Uncovering the hidden diversity of litter-decomposition mechanisms in mushroom-forming fungi.</title>
        <authorList>
            <person name="Floudas D."/>
            <person name="Bentzer J."/>
            <person name="Ahren D."/>
            <person name="Johansson T."/>
            <person name="Persson P."/>
            <person name="Tunlid A."/>
        </authorList>
    </citation>
    <scope>NUCLEOTIDE SEQUENCE [LARGE SCALE GENOMIC DNA]</scope>
    <source>
        <strain evidence="3 4">CBS 101986</strain>
    </source>
</reference>
<feature type="region of interest" description="Disordered" evidence="1">
    <location>
        <begin position="1"/>
        <end position="22"/>
    </location>
</feature>
<evidence type="ECO:0000313" key="4">
    <source>
        <dbReference type="Proteomes" id="UP000567179"/>
    </source>
</evidence>
<protein>
    <submittedName>
        <fullName evidence="3">Uncharacterized protein</fullName>
    </submittedName>
</protein>
<keyword evidence="2" id="KW-0472">Membrane</keyword>
<organism evidence="3 4">
    <name type="scientific">Psilocybe cf. subviscida</name>
    <dbReference type="NCBI Taxonomy" id="2480587"/>
    <lineage>
        <taxon>Eukaryota</taxon>
        <taxon>Fungi</taxon>
        <taxon>Dikarya</taxon>
        <taxon>Basidiomycota</taxon>
        <taxon>Agaricomycotina</taxon>
        <taxon>Agaricomycetes</taxon>
        <taxon>Agaricomycetidae</taxon>
        <taxon>Agaricales</taxon>
        <taxon>Agaricineae</taxon>
        <taxon>Strophariaceae</taxon>
        <taxon>Psilocybe</taxon>
    </lineage>
</organism>
<gene>
    <name evidence="3" type="ORF">D9619_002058</name>
</gene>
<keyword evidence="2" id="KW-1133">Transmembrane helix</keyword>
<proteinExistence type="predicted"/>
<evidence type="ECO:0000313" key="3">
    <source>
        <dbReference type="EMBL" id="KAF5320835.1"/>
    </source>
</evidence>
<sequence>MFRSLANSLTQAATGGDAEKKELSPSLRPDIYNLIDLCKPWIAGQPGGRSAQAGDGSSFSPMLETICKHLPDMQRSLTREAYSAQAEGEIAAVVGGVTSLILLLSSFEGQGLTAGMAARTWTDALVEACKRAQAAGPEARGKAAAKGVVRGLTQITDTALLTKDFTTRIGIISTLKTVSRVFPILGSDALLAKKTRLLIANMLCRCLSMSASAGFERGGAMSSPLLFILLYLFCVMVLSQSPHVLFYRKTMCTNHLKQPIRILSFVFDLRLSHLSSLPPYTLQAPLKPGRAI</sequence>
<feature type="transmembrane region" description="Helical" evidence="2">
    <location>
        <begin position="221"/>
        <end position="239"/>
    </location>
</feature>
<name>A0A8H5BCQ7_9AGAR</name>
<keyword evidence="2" id="KW-0812">Transmembrane</keyword>
<evidence type="ECO:0000256" key="1">
    <source>
        <dbReference type="SAM" id="MobiDB-lite"/>
    </source>
</evidence>
<accession>A0A8H5BCQ7</accession>
<dbReference type="AlphaFoldDB" id="A0A8H5BCQ7"/>
<dbReference type="Proteomes" id="UP000567179">
    <property type="component" value="Unassembled WGS sequence"/>
</dbReference>
<feature type="compositionally biased region" description="Polar residues" evidence="1">
    <location>
        <begin position="1"/>
        <end position="13"/>
    </location>
</feature>